<organism evidence="3 4">
    <name type="scientific">Sphingomonas taxi</name>
    <dbReference type="NCBI Taxonomy" id="1549858"/>
    <lineage>
        <taxon>Bacteria</taxon>
        <taxon>Pseudomonadati</taxon>
        <taxon>Pseudomonadota</taxon>
        <taxon>Alphaproteobacteria</taxon>
        <taxon>Sphingomonadales</taxon>
        <taxon>Sphingomonadaceae</taxon>
        <taxon>Sphingomonas</taxon>
    </lineage>
</organism>
<dbReference type="Gene3D" id="3.40.50.720">
    <property type="entry name" value="NAD(P)-binding Rossmann-like Domain"/>
    <property type="match status" value="1"/>
</dbReference>
<dbReference type="Gene3D" id="3.30.360.10">
    <property type="entry name" value="Dihydrodipicolinate Reductase, domain 2"/>
    <property type="match status" value="1"/>
</dbReference>
<dbReference type="InterPro" id="IPR055170">
    <property type="entry name" value="GFO_IDH_MocA-like_dom"/>
</dbReference>
<evidence type="ECO:0000313" key="3">
    <source>
        <dbReference type="EMBL" id="PZO76954.1"/>
    </source>
</evidence>
<dbReference type="EMBL" id="QFMX01000001">
    <property type="protein sequence ID" value="PZO76954.1"/>
    <property type="molecule type" value="Genomic_DNA"/>
</dbReference>
<evidence type="ECO:0000259" key="1">
    <source>
        <dbReference type="Pfam" id="PF01408"/>
    </source>
</evidence>
<dbReference type="PANTHER" id="PTHR43818:SF12">
    <property type="entry name" value="NADH-DEPENDENT DEHYDROGENASE-RELATED"/>
    <property type="match status" value="1"/>
</dbReference>
<dbReference type="Pfam" id="PF01408">
    <property type="entry name" value="GFO_IDH_MocA"/>
    <property type="match status" value="1"/>
</dbReference>
<dbReference type="InterPro" id="IPR006311">
    <property type="entry name" value="TAT_signal"/>
</dbReference>
<dbReference type="InterPro" id="IPR000683">
    <property type="entry name" value="Gfo/Idh/MocA-like_OxRdtase_N"/>
</dbReference>
<reference evidence="3 4" key="1">
    <citation type="submission" date="2017-08" db="EMBL/GenBank/DDBJ databases">
        <title>Infants hospitalized years apart are colonized by the same room-sourced microbial strains.</title>
        <authorList>
            <person name="Brooks B."/>
            <person name="Olm M.R."/>
            <person name="Firek B.A."/>
            <person name="Baker R."/>
            <person name="Thomas B.C."/>
            <person name="Morowitz M.J."/>
            <person name="Banfield J.F."/>
        </authorList>
    </citation>
    <scope>NUCLEOTIDE SEQUENCE [LARGE SCALE GENOMIC DNA]</scope>
    <source>
        <strain evidence="3">S2_018_000_R3_119</strain>
    </source>
</reference>
<dbReference type="InterPro" id="IPR036291">
    <property type="entry name" value="NAD(P)-bd_dom_sf"/>
</dbReference>
<dbReference type="GO" id="GO:0000166">
    <property type="term" value="F:nucleotide binding"/>
    <property type="evidence" value="ECO:0007669"/>
    <property type="project" value="InterPro"/>
</dbReference>
<feature type="domain" description="GFO/IDH/MocA-like oxidoreductase" evidence="2">
    <location>
        <begin position="185"/>
        <end position="314"/>
    </location>
</feature>
<comment type="caution">
    <text evidence="3">The sequence shown here is derived from an EMBL/GenBank/DDBJ whole genome shotgun (WGS) entry which is preliminary data.</text>
</comment>
<proteinExistence type="predicted"/>
<protein>
    <submittedName>
        <fullName evidence="3">Gfo/Idh/MocA family oxidoreductase</fullName>
    </submittedName>
</protein>
<gene>
    <name evidence="3" type="ORF">DI640_00635</name>
</gene>
<evidence type="ECO:0000259" key="2">
    <source>
        <dbReference type="Pfam" id="PF22725"/>
    </source>
</evidence>
<dbReference type="InterPro" id="IPR050463">
    <property type="entry name" value="Gfo/Idh/MocA_oxidrdct_glycsds"/>
</dbReference>
<dbReference type="PROSITE" id="PS51318">
    <property type="entry name" value="TAT"/>
    <property type="match status" value="1"/>
</dbReference>
<dbReference type="SUPFAM" id="SSF55347">
    <property type="entry name" value="Glyceraldehyde-3-phosphate dehydrogenase-like, C-terminal domain"/>
    <property type="match status" value="1"/>
</dbReference>
<dbReference type="Proteomes" id="UP000249555">
    <property type="component" value="Unassembled WGS sequence"/>
</dbReference>
<feature type="domain" description="Gfo/Idh/MocA-like oxidoreductase N-terminal" evidence="1">
    <location>
        <begin position="55"/>
        <end position="174"/>
    </location>
</feature>
<name>A0A2W4Z478_9SPHN</name>
<accession>A0A2W4Z478</accession>
<dbReference type="PANTHER" id="PTHR43818">
    <property type="entry name" value="BCDNA.GH03377"/>
    <property type="match status" value="1"/>
</dbReference>
<dbReference type="Pfam" id="PF22725">
    <property type="entry name" value="GFO_IDH_MocA_C3"/>
    <property type="match status" value="1"/>
</dbReference>
<dbReference type="AlphaFoldDB" id="A0A2W4Z478"/>
<evidence type="ECO:0000313" key="4">
    <source>
        <dbReference type="Proteomes" id="UP000249555"/>
    </source>
</evidence>
<dbReference type="SUPFAM" id="SSF51735">
    <property type="entry name" value="NAD(P)-binding Rossmann-fold domains"/>
    <property type="match status" value="1"/>
</dbReference>
<sequence length="427" mass="46596">MTDKDFDLTRRSFIDRVMMATAGAGMAAAAPWAVSAASAAAGAAGADPVKTNPVRLGVIGTGDRGRTLIQNINKTRNCAVVSICDTYAPNLAKARQWVGPTTPVFSDHRAMLDAGGIDAVVIATPLHLHARHSFDAFDAGLHVWCEKAMARTIADCGAMVTRSQAANKVLQIGHQRMFHPTYLNALKRAKAGEIGSLTQIRASWHRNNAWRRAVPADATDRQINWRLYRDSSAGLMTELATHQLQVGNWFFDAPPTRVIGSGSICFWKDGREVYDHVALIYEYSGGRKFIYTSLLNNARYGCEEQIQGSKGTIEPELGRIYQEVPAKVLALQRMQKDVARGHKRTVPIGGATWFPELPVTTPGESLGWGEYDETMLQFEGFGTAVRAGKPLPGLLRQAYQASVASLLGEQAMDRGEAMTWPTNLVAI</sequence>